<gene>
    <name evidence="2" type="ORF">Mal52_12090</name>
</gene>
<feature type="domain" description="DUF58" evidence="1">
    <location>
        <begin position="55"/>
        <end position="270"/>
    </location>
</feature>
<dbReference type="InterPro" id="IPR002881">
    <property type="entry name" value="DUF58"/>
</dbReference>
<organism evidence="2 3">
    <name type="scientific">Symmachiella dynata</name>
    <dbReference type="NCBI Taxonomy" id="2527995"/>
    <lineage>
        <taxon>Bacteria</taxon>
        <taxon>Pseudomonadati</taxon>
        <taxon>Planctomycetota</taxon>
        <taxon>Planctomycetia</taxon>
        <taxon>Planctomycetales</taxon>
        <taxon>Planctomycetaceae</taxon>
        <taxon>Symmachiella</taxon>
    </lineage>
</organism>
<name>A0A517ZJT0_9PLAN</name>
<dbReference type="Proteomes" id="UP000319383">
    <property type="component" value="Chromosome"/>
</dbReference>
<dbReference type="EMBL" id="CP036276">
    <property type="protein sequence ID" value="QDU42742.1"/>
    <property type="molecule type" value="Genomic_DNA"/>
</dbReference>
<proteinExistence type="predicted"/>
<dbReference type="InterPro" id="IPR036465">
    <property type="entry name" value="vWFA_dom_sf"/>
</dbReference>
<evidence type="ECO:0000313" key="3">
    <source>
        <dbReference type="Proteomes" id="UP000319383"/>
    </source>
</evidence>
<accession>A0A517ZJT0</accession>
<dbReference type="PANTHER" id="PTHR33608">
    <property type="entry name" value="BLL2464 PROTEIN"/>
    <property type="match status" value="1"/>
</dbReference>
<dbReference type="KEGG" id="sdyn:Mal52_12090"/>
<dbReference type="SUPFAM" id="SSF53300">
    <property type="entry name" value="vWA-like"/>
    <property type="match status" value="1"/>
</dbReference>
<evidence type="ECO:0000313" key="2">
    <source>
        <dbReference type="EMBL" id="QDU42742.1"/>
    </source>
</evidence>
<keyword evidence="3" id="KW-1185">Reference proteome</keyword>
<dbReference type="AlphaFoldDB" id="A0A517ZJT0"/>
<dbReference type="RefSeq" id="WP_145374756.1">
    <property type="nucleotide sequence ID" value="NZ_CP036276.1"/>
</dbReference>
<protein>
    <recommendedName>
        <fullName evidence="1">DUF58 domain-containing protein</fullName>
    </recommendedName>
</protein>
<sequence length="309" mass="35158">MANTPNLGKLSFEYLQPADLRRLTHMLFAPRRIIHGRYGGHFATNQRGQSVEFRDYREYLPGDDVSKIDWKVLGRSDKLFIKLFEHHSEMTVHLLVDASASMGYRSATSGHRKNASKYDYACMMAASIAFLVMKQHDRFGFAISRDGLDEQIPAQCSMLHLMGILRRMERIRPGGPAGLAEALNAFNRQGSMRNLLVIFSDLWDDPEGVAKAMAARVHGGGEIVLFHVLHPDEIELPQVEHGVFIDSETGGRVRLHVSEIRAEYQKKAREFIDAWSRRCRGIGVDYFRASLSQPYYRLLEQYLANRASS</sequence>
<dbReference type="Pfam" id="PF01882">
    <property type="entry name" value="DUF58"/>
    <property type="match status" value="1"/>
</dbReference>
<evidence type="ECO:0000259" key="1">
    <source>
        <dbReference type="Pfam" id="PF01882"/>
    </source>
</evidence>
<reference evidence="2 3" key="1">
    <citation type="submission" date="2019-02" db="EMBL/GenBank/DDBJ databases">
        <title>Deep-cultivation of Planctomycetes and their phenomic and genomic characterization uncovers novel biology.</title>
        <authorList>
            <person name="Wiegand S."/>
            <person name="Jogler M."/>
            <person name="Boedeker C."/>
            <person name="Pinto D."/>
            <person name="Vollmers J."/>
            <person name="Rivas-Marin E."/>
            <person name="Kohn T."/>
            <person name="Peeters S.H."/>
            <person name="Heuer A."/>
            <person name="Rast P."/>
            <person name="Oberbeckmann S."/>
            <person name="Bunk B."/>
            <person name="Jeske O."/>
            <person name="Meyerdierks A."/>
            <person name="Storesund J.E."/>
            <person name="Kallscheuer N."/>
            <person name="Luecker S."/>
            <person name="Lage O.M."/>
            <person name="Pohl T."/>
            <person name="Merkel B.J."/>
            <person name="Hornburger P."/>
            <person name="Mueller R.-W."/>
            <person name="Bruemmer F."/>
            <person name="Labrenz M."/>
            <person name="Spormann A.M."/>
            <person name="Op den Camp H."/>
            <person name="Overmann J."/>
            <person name="Amann R."/>
            <person name="Jetten M.S.M."/>
            <person name="Mascher T."/>
            <person name="Medema M.H."/>
            <person name="Devos D.P."/>
            <person name="Kaster A.-K."/>
            <person name="Ovreas L."/>
            <person name="Rohde M."/>
            <person name="Galperin M.Y."/>
            <person name="Jogler C."/>
        </authorList>
    </citation>
    <scope>NUCLEOTIDE SEQUENCE [LARGE SCALE GENOMIC DNA]</scope>
    <source>
        <strain evidence="2 3">Mal52</strain>
    </source>
</reference>
<dbReference type="PANTHER" id="PTHR33608:SF7">
    <property type="entry name" value="DUF58 DOMAIN-CONTAINING PROTEIN"/>
    <property type="match status" value="1"/>
</dbReference>